<dbReference type="AlphaFoldDB" id="A0A0P7WTP4"/>
<dbReference type="EMBL" id="LJSG01000016">
    <property type="protein sequence ID" value="KPP90781.1"/>
    <property type="molecule type" value="Genomic_DNA"/>
</dbReference>
<evidence type="ECO:0000313" key="12">
    <source>
        <dbReference type="EMBL" id="KPP90781.1"/>
    </source>
</evidence>
<dbReference type="GO" id="GO:0043190">
    <property type="term" value="C:ATP-binding cassette (ABC) transporter complex"/>
    <property type="evidence" value="ECO:0007669"/>
    <property type="project" value="InterPro"/>
</dbReference>
<feature type="transmembrane region" description="Helical" evidence="10">
    <location>
        <begin position="78"/>
        <end position="96"/>
    </location>
</feature>
<gene>
    <name evidence="12" type="ORF">HLUCCA05_05050</name>
</gene>
<evidence type="ECO:0000256" key="5">
    <source>
        <dbReference type="ARBA" id="ARBA00022475"/>
    </source>
</evidence>
<dbReference type="PANTHER" id="PTHR30614:SF20">
    <property type="entry name" value="GLUTAMINE TRANSPORT SYSTEM PERMEASE PROTEIN GLNP"/>
    <property type="match status" value="1"/>
</dbReference>
<feature type="transmembrane region" description="Helical" evidence="10">
    <location>
        <begin position="156"/>
        <end position="179"/>
    </location>
</feature>
<dbReference type="InterPro" id="IPR035906">
    <property type="entry name" value="MetI-like_sf"/>
</dbReference>
<comment type="caution">
    <text evidence="12">The sequence shown here is derived from an EMBL/GenBank/DDBJ whole genome shotgun (WGS) entry which is preliminary data.</text>
</comment>
<evidence type="ECO:0000256" key="4">
    <source>
        <dbReference type="ARBA" id="ARBA00022448"/>
    </source>
</evidence>
<keyword evidence="9 10" id="KW-0472">Membrane</keyword>
<dbReference type="GO" id="GO:0022857">
    <property type="term" value="F:transmembrane transporter activity"/>
    <property type="evidence" value="ECO:0007669"/>
    <property type="project" value="InterPro"/>
</dbReference>
<keyword evidence="7" id="KW-0029">Amino-acid transport</keyword>
<evidence type="ECO:0000256" key="3">
    <source>
        <dbReference type="ARBA" id="ARBA00010072"/>
    </source>
</evidence>
<dbReference type="InterPro" id="IPR010065">
    <property type="entry name" value="AA_ABC_transptr_permease_3TM"/>
</dbReference>
<keyword evidence="6 10" id="KW-0812">Transmembrane</keyword>
<dbReference type="RefSeq" id="WP_245638828.1">
    <property type="nucleotide sequence ID" value="NZ_FBYC01000004.1"/>
</dbReference>
<dbReference type="SUPFAM" id="SSF161098">
    <property type="entry name" value="MetI-like"/>
    <property type="match status" value="1"/>
</dbReference>
<protein>
    <submittedName>
        <fullName evidence="12">ABC-type amino acid uptake system permease component</fullName>
    </submittedName>
</protein>
<proteinExistence type="inferred from homology"/>
<keyword evidence="4 10" id="KW-0813">Transport</keyword>
<dbReference type="PATRIC" id="fig|1666912.4.peg.2762"/>
<dbReference type="CDD" id="cd06261">
    <property type="entry name" value="TM_PBP2"/>
    <property type="match status" value="1"/>
</dbReference>
<comment type="similarity">
    <text evidence="3">Belongs to the binding-protein-dependent transport system permease family. HisMQ subfamily.</text>
</comment>
<evidence type="ECO:0000256" key="10">
    <source>
        <dbReference type="RuleBase" id="RU363032"/>
    </source>
</evidence>
<evidence type="ECO:0000313" key="13">
    <source>
        <dbReference type="Proteomes" id="UP000050413"/>
    </source>
</evidence>
<reference evidence="12 13" key="1">
    <citation type="submission" date="2015-09" db="EMBL/GenBank/DDBJ databases">
        <title>Identification and resolution of microdiversity through metagenomic sequencing of parallel consortia.</title>
        <authorList>
            <person name="Nelson W.C."/>
            <person name="Romine M.F."/>
            <person name="Lindemann S.R."/>
        </authorList>
    </citation>
    <scope>NUCLEOTIDE SEQUENCE [LARGE SCALE GENOMIC DNA]</scope>
    <source>
        <strain evidence="12">HL-91</strain>
    </source>
</reference>
<keyword evidence="8 10" id="KW-1133">Transmembrane helix</keyword>
<feature type="transmembrane region" description="Helical" evidence="10">
    <location>
        <begin position="21"/>
        <end position="42"/>
    </location>
</feature>
<dbReference type="InterPro" id="IPR000515">
    <property type="entry name" value="MetI-like"/>
</dbReference>
<comment type="function">
    <text evidence="1">Part of the binding-protein-dependent transport system for glutamine; probably responsible for the translocation of the substrate across the membrane.</text>
</comment>
<dbReference type="Proteomes" id="UP000050413">
    <property type="component" value="Unassembled WGS sequence"/>
</dbReference>
<evidence type="ECO:0000256" key="2">
    <source>
        <dbReference type="ARBA" id="ARBA00004429"/>
    </source>
</evidence>
<feature type="transmembrane region" description="Helical" evidence="10">
    <location>
        <begin position="117"/>
        <end position="136"/>
    </location>
</feature>
<dbReference type="PANTHER" id="PTHR30614">
    <property type="entry name" value="MEMBRANE COMPONENT OF AMINO ACID ABC TRANSPORTER"/>
    <property type="match status" value="1"/>
</dbReference>
<evidence type="ECO:0000256" key="7">
    <source>
        <dbReference type="ARBA" id="ARBA00022970"/>
    </source>
</evidence>
<dbReference type="NCBIfam" id="TIGR01726">
    <property type="entry name" value="HEQRo_perm_3TM"/>
    <property type="match status" value="1"/>
</dbReference>
<feature type="domain" description="ABC transmembrane type-1" evidence="11">
    <location>
        <begin position="72"/>
        <end position="288"/>
    </location>
</feature>
<organism evidence="12 13">
    <name type="scientific">Roseibaca calidilacus</name>
    <dbReference type="NCBI Taxonomy" id="1666912"/>
    <lineage>
        <taxon>Bacteria</taxon>
        <taxon>Pseudomonadati</taxon>
        <taxon>Pseudomonadota</taxon>
        <taxon>Alphaproteobacteria</taxon>
        <taxon>Rhodobacterales</taxon>
        <taxon>Paracoccaceae</taxon>
        <taxon>Roseinatronobacter</taxon>
    </lineage>
</organism>
<accession>A0A0P7WTP4</accession>
<dbReference type="InterPro" id="IPR043429">
    <property type="entry name" value="ArtM/GltK/GlnP/TcyL/YhdX-like"/>
</dbReference>
<evidence type="ECO:0000256" key="6">
    <source>
        <dbReference type="ARBA" id="ARBA00022692"/>
    </source>
</evidence>
<dbReference type="GO" id="GO:0006865">
    <property type="term" value="P:amino acid transport"/>
    <property type="evidence" value="ECO:0007669"/>
    <property type="project" value="UniProtKB-KW"/>
</dbReference>
<evidence type="ECO:0000256" key="1">
    <source>
        <dbReference type="ARBA" id="ARBA00003159"/>
    </source>
</evidence>
<evidence type="ECO:0000256" key="8">
    <source>
        <dbReference type="ARBA" id="ARBA00022989"/>
    </source>
</evidence>
<dbReference type="Pfam" id="PF00528">
    <property type="entry name" value="BPD_transp_1"/>
    <property type="match status" value="1"/>
</dbReference>
<keyword evidence="5" id="KW-1003">Cell membrane</keyword>
<evidence type="ECO:0000259" key="11">
    <source>
        <dbReference type="PROSITE" id="PS50928"/>
    </source>
</evidence>
<evidence type="ECO:0000256" key="9">
    <source>
        <dbReference type="ARBA" id="ARBA00023136"/>
    </source>
</evidence>
<sequence length="300" mass="33906">MTRRTPPPLPRRRLTVLDMALFGLVVAAVVFVAWRVNSVLVYNWDWSRVLGFVARIDGETGQWVSNLLLQGLFTTIRLAFWGTLLAAIIGLVMGYWRTCDTLALRIISRTYVELIRNIPPLVFIFIFYFFISSQLFPALGLDSIDRDSPWVDNAFFRFAFGEPALFTNFLSGLICLALFEAAYITEIVRAGIQSIDRGQWEAGRAIGLSRGNLLRDIIFPQAIRKILPPLAGQFITLIKDSAIISLISVQELTFLATEVAATTGKTFETWILVAGMYFAICYLFAFVFARLERRAGRARR</sequence>
<dbReference type="PROSITE" id="PS50928">
    <property type="entry name" value="ABC_TM1"/>
    <property type="match status" value="1"/>
</dbReference>
<dbReference type="Gene3D" id="1.10.3720.10">
    <property type="entry name" value="MetI-like"/>
    <property type="match status" value="1"/>
</dbReference>
<comment type="subcellular location">
    <subcellularLocation>
        <location evidence="2">Cell inner membrane</location>
        <topology evidence="2">Multi-pass membrane protein</topology>
    </subcellularLocation>
    <subcellularLocation>
        <location evidence="10">Cell membrane</location>
        <topology evidence="10">Multi-pass membrane protein</topology>
    </subcellularLocation>
</comment>
<name>A0A0P7WTP4_9RHOB</name>
<dbReference type="STRING" id="1666912.Ga0058931_3050"/>
<feature type="transmembrane region" description="Helical" evidence="10">
    <location>
        <begin position="269"/>
        <end position="291"/>
    </location>
</feature>